<proteinExistence type="predicted"/>
<evidence type="ECO:0000256" key="1">
    <source>
        <dbReference type="SAM" id="Phobius"/>
    </source>
</evidence>
<keyword evidence="3" id="KW-1185">Reference proteome</keyword>
<comment type="caution">
    <text evidence="2">The sequence shown here is derived from an EMBL/GenBank/DDBJ whole genome shotgun (WGS) entry which is preliminary data.</text>
</comment>
<sequence>MTPGYCEITSSDAGLGFSALASVAFGGNTLIWLAIIESTLMIFAFPALLVALTGKWPGRRFTQAVIGFLIIGGMVNVLVNALGRVLGNEGFLIVVFERLPRGGWYLPSIWFGFALIAAAYALRRAVGQQGKEAEARRMRP</sequence>
<protein>
    <submittedName>
        <fullName evidence="2">Uncharacterized protein</fullName>
    </submittedName>
</protein>
<keyword evidence="1" id="KW-0472">Membrane</keyword>
<evidence type="ECO:0000313" key="2">
    <source>
        <dbReference type="EMBL" id="MBE1589583.1"/>
    </source>
</evidence>
<organism evidence="2 3">
    <name type="scientific">Nonomuraea angiospora</name>
    <dbReference type="NCBI Taxonomy" id="46172"/>
    <lineage>
        <taxon>Bacteria</taxon>
        <taxon>Bacillati</taxon>
        <taxon>Actinomycetota</taxon>
        <taxon>Actinomycetes</taxon>
        <taxon>Streptosporangiales</taxon>
        <taxon>Streptosporangiaceae</taxon>
        <taxon>Nonomuraea</taxon>
    </lineage>
</organism>
<name>A0ABR9M9J9_9ACTN</name>
<feature type="transmembrane region" description="Helical" evidence="1">
    <location>
        <begin position="103"/>
        <end position="122"/>
    </location>
</feature>
<keyword evidence="1" id="KW-1133">Transmembrane helix</keyword>
<keyword evidence="1" id="KW-0812">Transmembrane</keyword>
<gene>
    <name evidence="2" type="ORF">H4W80_007841</name>
</gene>
<reference evidence="2 3" key="1">
    <citation type="submission" date="2020-10" db="EMBL/GenBank/DDBJ databases">
        <title>Sequencing the genomes of 1000 actinobacteria strains.</title>
        <authorList>
            <person name="Klenk H.-P."/>
        </authorList>
    </citation>
    <scope>NUCLEOTIDE SEQUENCE [LARGE SCALE GENOMIC DNA]</scope>
    <source>
        <strain evidence="2 3">DSM 43173</strain>
    </source>
</reference>
<evidence type="ECO:0000313" key="3">
    <source>
        <dbReference type="Proteomes" id="UP000633509"/>
    </source>
</evidence>
<feature type="transmembrane region" description="Helical" evidence="1">
    <location>
        <begin position="64"/>
        <end position="83"/>
    </location>
</feature>
<feature type="transmembrane region" description="Helical" evidence="1">
    <location>
        <begin position="30"/>
        <end position="52"/>
    </location>
</feature>
<dbReference type="RefSeq" id="WP_192789592.1">
    <property type="nucleotide sequence ID" value="NZ_JADBEK010000001.1"/>
</dbReference>
<accession>A0ABR9M9J9</accession>
<dbReference type="EMBL" id="JADBEK010000001">
    <property type="protein sequence ID" value="MBE1589583.1"/>
    <property type="molecule type" value="Genomic_DNA"/>
</dbReference>
<dbReference type="Proteomes" id="UP000633509">
    <property type="component" value="Unassembled WGS sequence"/>
</dbReference>